<organism evidence="1 2">
    <name type="scientific">Desulforamulus ruminis (strain ATCC 23193 / DSM 2154 / NCIMB 8452 / DL)</name>
    <name type="common">Desulfotomaculum ruminis</name>
    <dbReference type="NCBI Taxonomy" id="696281"/>
    <lineage>
        <taxon>Bacteria</taxon>
        <taxon>Bacillati</taxon>
        <taxon>Bacillota</taxon>
        <taxon>Clostridia</taxon>
        <taxon>Eubacteriales</taxon>
        <taxon>Peptococcaceae</taxon>
        <taxon>Desulforamulus</taxon>
    </lineage>
</organism>
<evidence type="ECO:0000313" key="1">
    <source>
        <dbReference type="EMBL" id="AEG61645.1"/>
    </source>
</evidence>
<name>F6DLK3_DESRL</name>
<sequence>MRFEPIDEQAAEEYFRMLKDAPSIKEIISTYPGVENLIHVMTAQICMRFILPFLENELSVEDLHEAVRRYLITALAFGIILHKTDDATNYVLKMFQKEEGPEEEKTG</sequence>
<evidence type="ECO:0000313" key="2">
    <source>
        <dbReference type="Proteomes" id="UP000009234"/>
    </source>
</evidence>
<gene>
    <name evidence="1" type="ordered locus">Desru_3442</name>
</gene>
<dbReference type="RefSeq" id="WP_013843391.1">
    <property type="nucleotide sequence ID" value="NC_015589.1"/>
</dbReference>
<keyword evidence="2" id="KW-1185">Reference proteome</keyword>
<dbReference type="HOGENOM" id="CLU_2205846_0_0_9"/>
<proteinExistence type="predicted"/>
<dbReference type="OrthoDB" id="1786863at2"/>
<protein>
    <submittedName>
        <fullName evidence="1">Uncharacterized protein</fullName>
    </submittedName>
</protein>
<reference evidence="2" key="1">
    <citation type="submission" date="2011-05" db="EMBL/GenBank/DDBJ databases">
        <title>Complete sequence of Desulfotomaculum ruminis DSM 2154.</title>
        <authorList>
            <person name="Lucas S."/>
            <person name="Copeland A."/>
            <person name="Lapidus A."/>
            <person name="Cheng J.-F."/>
            <person name="Goodwin L."/>
            <person name="Pitluck S."/>
            <person name="Lu M."/>
            <person name="Detter J.C."/>
            <person name="Han C."/>
            <person name="Tapia R."/>
            <person name="Land M."/>
            <person name="Hauser L."/>
            <person name="Kyrpides N."/>
            <person name="Ivanova N."/>
            <person name="Mikhailova N."/>
            <person name="Pagani I."/>
            <person name="Stams A.J.M."/>
            <person name="Plugge C.M."/>
            <person name="Muyzer G."/>
            <person name="Kuever J."/>
            <person name="Parshina S.N."/>
            <person name="Ivanova A.E."/>
            <person name="Nazina T.N."/>
            <person name="Brambilla E."/>
            <person name="Spring S."/>
            <person name="Klenk H.-P."/>
            <person name="Woyke T."/>
        </authorList>
    </citation>
    <scope>NUCLEOTIDE SEQUENCE [LARGE SCALE GENOMIC DNA]</scope>
    <source>
        <strain evidence="2">ATCC 23193 / DSM 2154 / NCIB 8452 / DL</strain>
    </source>
</reference>
<reference evidence="1 2" key="2">
    <citation type="journal article" date="2012" name="Stand. Genomic Sci.">
        <title>Complete genome sequence of the sulfate-reducing firmicute Desulfotomaculum ruminis type strain (DL(T)).</title>
        <authorList>
            <person name="Spring S."/>
            <person name="Visser M."/>
            <person name="Lu M."/>
            <person name="Copeland A."/>
            <person name="Lapidus A."/>
            <person name="Lucas S."/>
            <person name="Cheng J.F."/>
            <person name="Han C."/>
            <person name="Tapia R."/>
            <person name="Goodwin L.A."/>
            <person name="Pitluck S."/>
            <person name="Ivanova N."/>
            <person name="Land M."/>
            <person name="Hauser L."/>
            <person name="Larimer F."/>
            <person name="Rohde M."/>
            <person name="Goker M."/>
            <person name="Detter J.C."/>
            <person name="Kyrpides N.C."/>
            <person name="Woyke T."/>
            <person name="Schaap P.J."/>
            <person name="Plugge C.M."/>
            <person name="Muyzer G."/>
            <person name="Kuever J."/>
            <person name="Pereira I.A."/>
            <person name="Parshina S.N."/>
            <person name="Bernier-Latmani R."/>
            <person name="Stams A.J."/>
            <person name="Klenk H.P."/>
        </authorList>
    </citation>
    <scope>NUCLEOTIDE SEQUENCE [LARGE SCALE GENOMIC DNA]</scope>
    <source>
        <strain evidence="2">ATCC 23193 / DSM 2154 / NCIB 8452 / DL</strain>
    </source>
</reference>
<dbReference type="KEGG" id="dru:Desru_3442"/>
<dbReference type="EMBL" id="CP002780">
    <property type="protein sequence ID" value="AEG61645.1"/>
    <property type="molecule type" value="Genomic_DNA"/>
</dbReference>
<dbReference type="Proteomes" id="UP000009234">
    <property type="component" value="Chromosome"/>
</dbReference>
<dbReference type="AlphaFoldDB" id="F6DLK3"/>
<accession>F6DLK3</accession>